<dbReference type="PANTHER" id="PTHR21109">
    <property type="entry name" value="MITOCHONDRIAL 28S RIBOSOMAL PROTEIN S21"/>
    <property type="match status" value="1"/>
</dbReference>
<evidence type="ECO:0000313" key="5">
    <source>
        <dbReference type="EMBL" id="KAJ8752022.1"/>
    </source>
</evidence>
<dbReference type="InterPro" id="IPR038380">
    <property type="entry name" value="Ribosomal_bS21_sf"/>
</dbReference>
<dbReference type="HAMAP" id="MF_00358">
    <property type="entry name" value="Ribosomal_bS21"/>
    <property type="match status" value="1"/>
</dbReference>
<evidence type="ECO:0000256" key="4">
    <source>
        <dbReference type="SAM" id="MobiDB-lite"/>
    </source>
</evidence>
<dbReference type="Gene3D" id="1.20.5.1150">
    <property type="entry name" value="Ribosomal protein S8"/>
    <property type="match status" value="1"/>
</dbReference>
<dbReference type="GO" id="GO:0005840">
    <property type="term" value="C:ribosome"/>
    <property type="evidence" value="ECO:0007669"/>
    <property type="project" value="UniProtKB-KW"/>
</dbReference>
<dbReference type="Proteomes" id="UP001159364">
    <property type="component" value="Linkage Group LG10"/>
</dbReference>
<dbReference type="AlphaFoldDB" id="A0AAV8SIH6"/>
<evidence type="ECO:0000256" key="1">
    <source>
        <dbReference type="ARBA" id="ARBA00006640"/>
    </source>
</evidence>
<keyword evidence="6" id="KW-1185">Reference proteome</keyword>
<dbReference type="EMBL" id="JAIWQS010000010">
    <property type="protein sequence ID" value="KAJ8752022.1"/>
    <property type="molecule type" value="Genomic_DNA"/>
</dbReference>
<feature type="region of interest" description="Disordered" evidence="4">
    <location>
        <begin position="123"/>
        <end position="182"/>
    </location>
</feature>
<dbReference type="GO" id="GO:0003735">
    <property type="term" value="F:structural constituent of ribosome"/>
    <property type="evidence" value="ECO:0007669"/>
    <property type="project" value="InterPro"/>
</dbReference>
<dbReference type="GO" id="GO:0006412">
    <property type="term" value="P:translation"/>
    <property type="evidence" value="ECO:0007669"/>
    <property type="project" value="InterPro"/>
</dbReference>
<dbReference type="PRINTS" id="PR00976">
    <property type="entry name" value="RIBOSOMALS21"/>
</dbReference>
<feature type="compositionally biased region" description="Basic and acidic residues" evidence="4">
    <location>
        <begin position="151"/>
        <end position="161"/>
    </location>
</feature>
<accession>A0AAV8SIH6</accession>
<dbReference type="InterPro" id="IPR001911">
    <property type="entry name" value="Ribosomal_bS21"/>
</dbReference>
<dbReference type="GO" id="GO:1990904">
    <property type="term" value="C:ribonucleoprotein complex"/>
    <property type="evidence" value="ECO:0007669"/>
    <property type="project" value="UniProtKB-KW"/>
</dbReference>
<dbReference type="NCBIfam" id="TIGR00030">
    <property type="entry name" value="S21p"/>
    <property type="match status" value="1"/>
</dbReference>
<proteinExistence type="inferred from homology"/>
<dbReference type="Pfam" id="PF01165">
    <property type="entry name" value="Ribosomal_S21"/>
    <property type="match status" value="1"/>
</dbReference>
<evidence type="ECO:0000256" key="3">
    <source>
        <dbReference type="ARBA" id="ARBA00023274"/>
    </source>
</evidence>
<protein>
    <recommendedName>
        <fullName evidence="7">30S ribosomal protein S21, chloroplastic</fullName>
    </recommendedName>
</protein>
<sequence length="182" mass="21088">MALHSLSNFFSSSLCISPPQPPLTHLSFRPHNLEFSKSTLSNSTLTPLVAAITPPSIDDNYLVASVVCPSMAYSNIFYFKSGYFNVQIKVDENEPEDSVVNRFRRSVLRAGIVQESKRRRFFENSQNKKKRKTRDAARRNRKRRPKPRVQIKKEDPRSKQIDDEEDDNWDLPEDSIDLPYVK</sequence>
<evidence type="ECO:0000256" key="2">
    <source>
        <dbReference type="ARBA" id="ARBA00022980"/>
    </source>
</evidence>
<organism evidence="5 6">
    <name type="scientific">Erythroxylum novogranatense</name>
    <dbReference type="NCBI Taxonomy" id="1862640"/>
    <lineage>
        <taxon>Eukaryota</taxon>
        <taxon>Viridiplantae</taxon>
        <taxon>Streptophyta</taxon>
        <taxon>Embryophyta</taxon>
        <taxon>Tracheophyta</taxon>
        <taxon>Spermatophyta</taxon>
        <taxon>Magnoliopsida</taxon>
        <taxon>eudicotyledons</taxon>
        <taxon>Gunneridae</taxon>
        <taxon>Pentapetalae</taxon>
        <taxon>rosids</taxon>
        <taxon>fabids</taxon>
        <taxon>Malpighiales</taxon>
        <taxon>Erythroxylaceae</taxon>
        <taxon>Erythroxylum</taxon>
    </lineage>
</organism>
<evidence type="ECO:0008006" key="7">
    <source>
        <dbReference type="Google" id="ProtNLM"/>
    </source>
</evidence>
<feature type="compositionally biased region" description="Basic residues" evidence="4">
    <location>
        <begin position="127"/>
        <end position="150"/>
    </location>
</feature>
<reference evidence="5 6" key="1">
    <citation type="submission" date="2021-09" db="EMBL/GenBank/DDBJ databases">
        <title>Genomic insights and catalytic innovation underlie evolution of tropane alkaloids biosynthesis.</title>
        <authorList>
            <person name="Wang Y.-J."/>
            <person name="Tian T."/>
            <person name="Huang J.-P."/>
            <person name="Huang S.-X."/>
        </authorList>
    </citation>
    <scope>NUCLEOTIDE SEQUENCE [LARGE SCALE GENOMIC DNA]</scope>
    <source>
        <strain evidence="5">KIB-2018</strain>
        <tissue evidence="5">Leaf</tissue>
    </source>
</reference>
<feature type="compositionally biased region" description="Acidic residues" evidence="4">
    <location>
        <begin position="162"/>
        <end position="176"/>
    </location>
</feature>
<name>A0AAV8SIH6_9ROSI</name>
<dbReference type="PANTHER" id="PTHR21109:SF27">
    <property type="entry name" value="30S RIBOSOMAL PROTEIN S21, CHLOROPLASTIC"/>
    <property type="match status" value="1"/>
</dbReference>
<comment type="similarity">
    <text evidence="1">Belongs to the bacterial ribosomal protein bS21 family.</text>
</comment>
<evidence type="ECO:0000313" key="6">
    <source>
        <dbReference type="Proteomes" id="UP001159364"/>
    </source>
</evidence>
<comment type="caution">
    <text evidence="5">The sequence shown here is derived from an EMBL/GenBank/DDBJ whole genome shotgun (WGS) entry which is preliminary data.</text>
</comment>
<keyword evidence="2" id="KW-0689">Ribosomal protein</keyword>
<keyword evidence="3" id="KW-0687">Ribonucleoprotein</keyword>
<gene>
    <name evidence="5" type="ORF">K2173_001048</name>
</gene>